<protein>
    <submittedName>
        <fullName evidence="2">Uncharacterized protein</fullName>
    </submittedName>
</protein>
<organism evidence="2 3">
    <name type="scientific">Rubinisphaera brasiliensis (strain ATCC 49424 / DSM 5305 / JCM 21570 / IAM 15109 / NBRC 103401 / IFAM 1448)</name>
    <name type="common">Planctomyces brasiliensis</name>
    <dbReference type="NCBI Taxonomy" id="756272"/>
    <lineage>
        <taxon>Bacteria</taxon>
        <taxon>Pseudomonadati</taxon>
        <taxon>Planctomycetota</taxon>
        <taxon>Planctomycetia</taxon>
        <taxon>Planctomycetales</taxon>
        <taxon>Planctomycetaceae</taxon>
        <taxon>Rubinisphaera</taxon>
    </lineage>
</organism>
<evidence type="ECO:0000256" key="1">
    <source>
        <dbReference type="SAM" id="Phobius"/>
    </source>
</evidence>
<dbReference type="Proteomes" id="UP000006860">
    <property type="component" value="Chromosome"/>
</dbReference>
<keyword evidence="1" id="KW-0812">Transmembrane</keyword>
<reference evidence="3" key="1">
    <citation type="submission" date="2011-02" db="EMBL/GenBank/DDBJ databases">
        <title>The complete genome of Planctomyces brasiliensis DSM 5305.</title>
        <authorList>
            <person name="Lucas S."/>
            <person name="Copeland A."/>
            <person name="Lapidus A."/>
            <person name="Bruce D."/>
            <person name="Goodwin L."/>
            <person name="Pitluck S."/>
            <person name="Kyrpides N."/>
            <person name="Mavromatis K."/>
            <person name="Pagani I."/>
            <person name="Ivanova N."/>
            <person name="Ovchinnikova G."/>
            <person name="Lu M."/>
            <person name="Detter J.C."/>
            <person name="Han C."/>
            <person name="Land M."/>
            <person name="Hauser L."/>
            <person name="Markowitz V."/>
            <person name="Cheng J.-F."/>
            <person name="Hugenholtz P."/>
            <person name="Woyke T."/>
            <person name="Wu D."/>
            <person name="Tindall B."/>
            <person name="Pomrenke H.G."/>
            <person name="Brambilla E."/>
            <person name="Klenk H.-P."/>
            <person name="Eisen J.A."/>
        </authorList>
    </citation>
    <scope>NUCLEOTIDE SEQUENCE [LARGE SCALE GENOMIC DNA]</scope>
    <source>
        <strain evidence="3">ATCC 49424 / DSM 5305 / JCM 21570 / NBRC 103401 / IFAM 1448</strain>
    </source>
</reference>
<dbReference type="eggNOG" id="ENOG5033DUU">
    <property type="taxonomic scope" value="Bacteria"/>
</dbReference>
<evidence type="ECO:0000313" key="2">
    <source>
        <dbReference type="EMBL" id="ADY58281.1"/>
    </source>
</evidence>
<proteinExistence type="predicted"/>
<feature type="transmembrane region" description="Helical" evidence="1">
    <location>
        <begin position="27"/>
        <end position="47"/>
    </location>
</feature>
<accession>F0SFZ2</accession>
<keyword evidence="1" id="KW-1133">Transmembrane helix</keyword>
<keyword evidence="3" id="KW-1185">Reference proteome</keyword>
<sequence>MTGQSPAVRSLVEQIQARPRLQRGWEVSLAAGFTGFVLLAGRVFGSLPADSDIIRGLGTLWLVQGGCLMAWLAVKSLTRHESNSSLHRLCWAGLLFAGTVQTSLALLPLQSFVGILGGLFGLLLLAGFLTHDALESVTSGALDQLPTLRKQNAEGLATDHLTEAVACEVTSAAVDFESAAVEPEINEDAISDDLTQWLKRKRLEDGGEEVEGMLRLEMAAGQTQRSAHVTFSPALAMTPEIECEPLCDVDVEASIGDAYPHGFRVDVRRGRANAEAVTIEIGFQAIATADTSSNAA</sequence>
<feature type="transmembrane region" description="Helical" evidence="1">
    <location>
        <begin position="112"/>
        <end position="129"/>
    </location>
</feature>
<dbReference type="OrthoDB" id="292635at2"/>
<evidence type="ECO:0000313" key="3">
    <source>
        <dbReference type="Proteomes" id="UP000006860"/>
    </source>
</evidence>
<feature type="transmembrane region" description="Helical" evidence="1">
    <location>
        <begin position="53"/>
        <end position="74"/>
    </location>
</feature>
<keyword evidence="1" id="KW-0472">Membrane</keyword>
<dbReference type="KEGG" id="pbs:Plabr_0654"/>
<gene>
    <name evidence="2" type="ordered locus">Plabr_0654</name>
</gene>
<dbReference type="AlphaFoldDB" id="F0SFZ2"/>
<name>F0SFZ2_RUBBR</name>
<dbReference type="RefSeq" id="WP_013627024.1">
    <property type="nucleotide sequence ID" value="NC_015174.1"/>
</dbReference>
<dbReference type="HOGENOM" id="CLU_939690_0_0_0"/>
<feature type="transmembrane region" description="Helical" evidence="1">
    <location>
        <begin position="86"/>
        <end position="106"/>
    </location>
</feature>
<dbReference type="EMBL" id="CP002546">
    <property type="protein sequence ID" value="ADY58281.1"/>
    <property type="molecule type" value="Genomic_DNA"/>
</dbReference>